<evidence type="ECO:0000313" key="1">
    <source>
        <dbReference type="EMBL" id="SDJ81459.1"/>
    </source>
</evidence>
<dbReference type="Gene3D" id="3.40.50.1000">
    <property type="entry name" value="HAD superfamily/HAD-like"/>
    <property type="match status" value="1"/>
</dbReference>
<dbReference type="PANTHER" id="PTHR10000:SF25">
    <property type="entry name" value="PHOSPHATASE YKRA-RELATED"/>
    <property type="match status" value="1"/>
</dbReference>
<dbReference type="EMBL" id="FNFK01000005">
    <property type="protein sequence ID" value="SDJ81459.1"/>
    <property type="molecule type" value="Genomic_DNA"/>
</dbReference>
<dbReference type="STRING" id="426701.SAMN04488098_10052"/>
<name>A0A1G8WSV4_9LACT</name>
<reference evidence="2" key="1">
    <citation type="submission" date="2016-10" db="EMBL/GenBank/DDBJ databases">
        <authorList>
            <person name="Varghese N."/>
            <person name="Submissions S."/>
        </authorList>
    </citation>
    <scope>NUCLEOTIDE SEQUENCE [LARGE SCALE GENOMIC DNA]</scope>
    <source>
        <strain evidence="2">DSM 19181</strain>
    </source>
</reference>
<dbReference type="SFLD" id="SFLDG01140">
    <property type="entry name" value="C2.B:_Phosphomannomutase_and_P"/>
    <property type="match status" value="1"/>
</dbReference>
<dbReference type="OrthoDB" id="9810101at2"/>
<dbReference type="RefSeq" id="WP_091264901.1">
    <property type="nucleotide sequence ID" value="NZ_FNFK01000005.1"/>
</dbReference>
<dbReference type="NCBIfam" id="TIGR01484">
    <property type="entry name" value="HAD-SF-IIB"/>
    <property type="match status" value="1"/>
</dbReference>
<dbReference type="Pfam" id="PF08282">
    <property type="entry name" value="Hydrolase_3"/>
    <property type="match status" value="1"/>
</dbReference>
<gene>
    <name evidence="1" type="ORF">SAMN04488098_10052</name>
</gene>
<evidence type="ECO:0008006" key="3">
    <source>
        <dbReference type="Google" id="ProtNLM"/>
    </source>
</evidence>
<dbReference type="GO" id="GO:0005829">
    <property type="term" value="C:cytosol"/>
    <property type="evidence" value="ECO:0007669"/>
    <property type="project" value="TreeGrafter"/>
</dbReference>
<accession>A0A1G8WSV4</accession>
<protein>
    <recommendedName>
        <fullName evidence="3">Cof subfamily of IIB subfamily of haloacid dehalogenase superfamily/HAD-superfamily hydrolase, subfamily IIB</fullName>
    </recommendedName>
</protein>
<dbReference type="InterPro" id="IPR006379">
    <property type="entry name" value="HAD-SF_hydro_IIB"/>
</dbReference>
<dbReference type="InterPro" id="IPR023214">
    <property type="entry name" value="HAD_sf"/>
</dbReference>
<keyword evidence="2" id="KW-1185">Reference proteome</keyword>
<dbReference type="GO" id="GO:0000287">
    <property type="term" value="F:magnesium ion binding"/>
    <property type="evidence" value="ECO:0007669"/>
    <property type="project" value="TreeGrafter"/>
</dbReference>
<dbReference type="SUPFAM" id="SSF56784">
    <property type="entry name" value="HAD-like"/>
    <property type="match status" value="1"/>
</dbReference>
<dbReference type="Proteomes" id="UP000199433">
    <property type="component" value="Unassembled WGS sequence"/>
</dbReference>
<dbReference type="NCBIfam" id="TIGR00099">
    <property type="entry name" value="Cof-subfamily"/>
    <property type="match status" value="1"/>
</dbReference>
<sequence length="259" mass="29449">MANRKLFVFDIDGTLLDENKQIPDSTREAVKRLAENYEVAIATGRNRTMASEIIEELAIENYIVCNGAAAYYKHDSIYTNFLNKDELDRLIRLADENGHQIVYETVDELKRRSSQANKRMEEGMAHVGFPVPEHDHDYYKEQSLVQCLIFYTEEESSLYEDGQFDHFRFVRWHDKGVDVLPVGGSKFSTIERLAEHLDIRNEDIVAFGDGFNDMEMIKHVGTGVAMGNAEAEVKKVADLVTTSSSENGIQLALEKLGFN</sequence>
<dbReference type="SFLD" id="SFLDG01144">
    <property type="entry name" value="C2.B.4:_PGP_Like"/>
    <property type="match status" value="1"/>
</dbReference>
<dbReference type="PROSITE" id="PS01229">
    <property type="entry name" value="COF_2"/>
    <property type="match status" value="1"/>
</dbReference>
<dbReference type="InterPro" id="IPR036412">
    <property type="entry name" value="HAD-like_sf"/>
</dbReference>
<organism evidence="1 2">
    <name type="scientific">Alkalibacterium thalassium</name>
    <dbReference type="NCBI Taxonomy" id="426701"/>
    <lineage>
        <taxon>Bacteria</taxon>
        <taxon>Bacillati</taxon>
        <taxon>Bacillota</taxon>
        <taxon>Bacilli</taxon>
        <taxon>Lactobacillales</taxon>
        <taxon>Carnobacteriaceae</taxon>
        <taxon>Alkalibacterium</taxon>
    </lineage>
</organism>
<dbReference type="SFLD" id="SFLDS00003">
    <property type="entry name" value="Haloacid_Dehalogenase"/>
    <property type="match status" value="1"/>
</dbReference>
<proteinExistence type="predicted"/>
<dbReference type="Gene3D" id="3.30.1240.10">
    <property type="match status" value="1"/>
</dbReference>
<dbReference type="InterPro" id="IPR000150">
    <property type="entry name" value="Cof"/>
</dbReference>
<dbReference type="AlphaFoldDB" id="A0A1G8WSV4"/>
<evidence type="ECO:0000313" key="2">
    <source>
        <dbReference type="Proteomes" id="UP000199433"/>
    </source>
</evidence>
<dbReference type="PANTHER" id="PTHR10000">
    <property type="entry name" value="PHOSPHOSERINE PHOSPHATASE"/>
    <property type="match status" value="1"/>
</dbReference>
<dbReference type="GO" id="GO:0016791">
    <property type="term" value="F:phosphatase activity"/>
    <property type="evidence" value="ECO:0007669"/>
    <property type="project" value="TreeGrafter"/>
</dbReference>